<keyword evidence="3" id="KW-1185">Reference proteome</keyword>
<evidence type="ECO:0000313" key="2">
    <source>
        <dbReference type="EMBL" id="KAJ7783814.1"/>
    </source>
</evidence>
<proteinExistence type="predicted"/>
<feature type="compositionally biased region" description="Pro residues" evidence="1">
    <location>
        <begin position="39"/>
        <end position="49"/>
    </location>
</feature>
<accession>A0AAD7P1B3</accession>
<evidence type="ECO:0000313" key="3">
    <source>
        <dbReference type="Proteomes" id="UP001215280"/>
    </source>
</evidence>
<reference evidence="2" key="1">
    <citation type="submission" date="2023-03" db="EMBL/GenBank/DDBJ databases">
        <title>Massive genome expansion in bonnet fungi (Mycena s.s.) driven by repeated elements and novel gene families across ecological guilds.</title>
        <authorList>
            <consortium name="Lawrence Berkeley National Laboratory"/>
            <person name="Harder C.B."/>
            <person name="Miyauchi S."/>
            <person name="Viragh M."/>
            <person name="Kuo A."/>
            <person name="Thoen E."/>
            <person name="Andreopoulos B."/>
            <person name="Lu D."/>
            <person name="Skrede I."/>
            <person name="Drula E."/>
            <person name="Henrissat B."/>
            <person name="Morin E."/>
            <person name="Kohler A."/>
            <person name="Barry K."/>
            <person name="LaButti K."/>
            <person name="Morin E."/>
            <person name="Salamov A."/>
            <person name="Lipzen A."/>
            <person name="Mereny Z."/>
            <person name="Hegedus B."/>
            <person name="Baldrian P."/>
            <person name="Stursova M."/>
            <person name="Weitz H."/>
            <person name="Taylor A."/>
            <person name="Grigoriev I.V."/>
            <person name="Nagy L.G."/>
            <person name="Martin F."/>
            <person name="Kauserud H."/>
        </authorList>
    </citation>
    <scope>NUCLEOTIDE SEQUENCE</scope>
    <source>
        <strain evidence="2">CBHHK188m</strain>
    </source>
</reference>
<evidence type="ECO:0000256" key="1">
    <source>
        <dbReference type="SAM" id="MobiDB-lite"/>
    </source>
</evidence>
<comment type="caution">
    <text evidence="2">The sequence shown here is derived from an EMBL/GenBank/DDBJ whole genome shotgun (WGS) entry which is preliminary data.</text>
</comment>
<feature type="compositionally biased region" description="Low complexity" evidence="1">
    <location>
        <begin position="68"/>
        <end position="80"/>
    </location>
</feature>
<gene>
    <name evidence="2" type="ORF">DFH07DRAFT_948814</name>
</gene>
<feature type="region of interest" description="Disordered" evidence="1">
    <location>
        <begin position="1"/>
        <end position="94"/>
    </location>
</feature>
<dbReference type="Proteomes" id="UP001215280">
    <property type="component" value="Unassembled WGS sequence"/>
</dbReference>
<name>A0AAD7P1B3_9AGAR</name>
<dbReference type="EMBL" id="JARJLG010000002">
    <property type="protein sequence ID" value="KAJ7783814.1"/>
    <property type="molecule type" value="Genomic_DNA"/>
</dbReference>
<sequence>MPVPNAVASSSRVPVEEAPSNGGGQKSRKVKKQSEEPVRPPPTPPPTPGRSPRVGGDPPSSDGPDNLSDSYDSSSGGSSQDSDDSDFQGDPSELTAEISDRLQAHCPRTMSKARKIHVMKVNQDVHGDIDGTEIRVTKEANGHADPMGNSFMSWKLAILF</sequence>
<dbReference type="AlphaFoldDB" id="A0AAD7P1B3"/>
<protein>
    <submittedName>
        <fullName evidence="2">Uncharacterized protein</fullName>
    </submittedName>
</protein>
<organism evidence="2 3">
    <name type="scientific">Mycena maculata</name>
    <dbReference type="NCBI Taxonomy" id="230809"/>
    <lineage>
        <taxon>Eukaryota</taxon>
        <taxon>Fungi</taxon>
        <taxon>Dikarya</taxon>
        <taxon>Basidiomycota</taxon>
        <taxon>Agaricomycotina</taxon>
        <taxon>Agaricomycetes</taxon>
        <taxon>Agaricomycetidae</taxon>
        <taxon>Agaricales</taxon>
        <taxon>Marasmiineae</taxon>
        <taxon>Mycenaceae</taxon>
        <taxon>Mycena</taxon>
    </lineage>
</organism>